<dbReference type="Pfam" id="PF02771">
    <property type="entry name" value="Acyl-CoA_dh_N"/>
    <property type="match status" value="1"/>
</dbReference>
<comment type="caution">
    <text evidence="8">The sequence shown here is derived from an EMBL/GenBank/DDBJ whole genome shotgun (WGS) entry which is preliminary data.</text>
</comment>
<evidence type="ECO:0000256" key="3">
    <source>
        <dbReference type="ARBA" id="ARBA00022630"/>
    </source>
</evidence>
<reference evidence="8 9" key="1">
    <citation type="submission" date="2019-07" db="EMBL/GenBank/DDBJ databases">
        <authorList>
            <person name="Duangmal K."/>
            <person name="Teo W.F.A."/>
        </authorList>
    </citation>
    <scope>NUCLEOTIDE SEQUENCE [LARGE SCALE GENOMIC DNA]</scope>
    <source>
        <strain evidence="8 9">TBRC 6029</strain>
    </source>
</reference>
<dbReference type="Proteomes" id="UP000320011">
    <property type="component" value="Unassembled WGS sequence"/>
</dbReference>
<gene>
    <name evidence="8" type="ORF">FNH05_03075</name>
</gene>
<comment type="similarity">
    <text evidence="2">Belongs to the acyl-CoA dehydrogenase family.</text>
</comment>
<evidence type="ECO:0000259" key="6">
    <source>
        <dbReference type="Pfam" id="PF00441"/>
    </source>
</evidence>
<organism evidence="8 9">
    <name type="scientific">Amycolatopsis rhizosphaerae</name>
    <dbReference type="NCBI Taxonomy" id="2053003"/>
    <lineage>
        <taxon>Bacteria</taxon>
        <taxon>Bacillati</taxon>
        <taxon>Actinomycetota</taxon>
        <taxon>Actinomycetes</taxon>
        <taxon>Pseudonocardiales</taxon>
        <taxon>Pseudonocardiaceae</taxon>
        <taxon>Amycolatopsis</taxon>
    </lineage>
</organism>
<dbReference type="PANTHER" id="PTHR43884:SF20">
    <property type="entry name" value="ACYL-COA DEHYDROGENASE FADE28"/>
    <property type="match status" value="1"/>
</dbReference>
<feature type="domain" description="Acyl-CoA dehydrogenase/oxidase N-terminal" evidence="7">
    <location>
        <begin position="8"/>
        <end position="87"/>
    </location>
</feature>
<dbReference type="InterPro" id="IPR009100">
    <property type="entry name" value="AcylCoA_DH/oxidase_NM_dom_sf"/>
</dbReference>
<dbReference type="Pfam" id="PF00441">
    <property type="entry name" value="Acyl-CoA_dh_1"/>
    <property type="match status" value="1"/>
</dbReference>
<dbReference type="GO" id="GO:0003995">
    <property type="term" value="F:acyl-CoA dehydrogenase activity"/>
    <property type="evidence" value="ECO:0007669"/>
    <property type="project" value="TreeGrafter"/>
</dbReference>
<dbReference type="InterPro" id="IPR009075">
    <property type="entry name" value="AcylCo_DH/oxidase_C"/>
</dbReference>
<protein>
    <submittedName>
        <fullName evidence="8">Acyl-CoA dehydrogenase</fullName>
    </submittedName>
</protein>
<dbReference type="SUPFAM" id="SSF47203">
    <property type="entry name" value="Acyl-CoA dehydrogenase C-terminal domain-like"/>
    <property type="match status" value="1"/>
</dbReference>
<dbReference type="InterPro" id="IPR013786">
    <property type="entry name" value="AcylCoA_DH/ox_N"/>
</dbReference>
<comment type="cofactor">
    <cofactor evidence="1">
        <name>FAD</name>
        <dbReference type="ChEBI" id="CHEBI:57692"/>
    </cofactor>
</comment>
<evidence type="ECO:0000256" key="2">
    <source>
        <dbReference type="ARBA" id="ARBA00009347"/>
    </source>
</evidence>
<dbReference type="InterPro" id="IPR037069">
    <property type="entry name" value="AcylCoA_DH/ox_N_sf"/>
</dbReference>
<keyword evidence="5" id="KW-0560">Oxidoreductase</keyword>
<evidence type="ECO:0000256" key="1">
    <source>
        <dbReference type="ARBA" id="ARBA00001974"/>
    </source>
</evidence>
<accession>A0A558DJZ7</accession>
<evidence type="ECO:0000259" key="7">
    <source>
        <dbReference type="Pfam" id="PF02771"/>
    </source>
</evidence>
<dbReference type="EMBL" id="VJWX01000014">
    <property type="protein sequence ID" value="TVT61338.1"/>
    <property type="molecule type" value="Genomic_DNA"/>
</dbReference>
<keyword evidence="9" id="KW-1185">Reference proteome</keyword>
<keyword evidence="3" id="KW-0285">Flavoprotein</keyword>
<evidence type="ECO:0000313" key="8">
    <source>
        <dbReference type="EMBL" id="TVT61338.1"/>
    </source>
</evidence>
<evidence type="ECO:0000256" key="5">
    <source>
        <dbReference type="ARBA" id="ARBA00023002"/>
    </source>
</evidence>
<evidence type="ECO:0000313" key="9">
    <source>
        <dbReference type="Proteomes" id="UP000320011"/>
    </source>
</evidence>
<dbReference type="RefSeq" id="WP_144585719.1">
    <property type="nucleotide sequence ID" value="NZ_VJWX01000014.1"/>
</dbReference>
<evidence type="ECO:0000256" key="4">
    <source>
        <dbReference type="ARBA" id="ARBA00022827"/>
    </source>
</evidence>
<dbReference type="Gene3D" id="1.20.140.10">
    <property type="entry name" value="Butyryl-CoA Dehydrogenase, subunit A, domain 3"/>
    <property type="match status" value="1"/>
</dbReference>
<dbReference type="GO" id="GO:0050660">
    <property type="term" value="F:flavin adenine dinucleotide binding"/>
    <property type="evidence" value="ECO:0007669"/>
    <property type="project" value="InterPro"/>
</dbReference>
<dbReference type="InterPro" id="IPR036250">
    <property type="entry name" value="AcylCo_DH-like_C"/>
</dbReference>
<dbReference type="AlphaFoldDB" id="A0A558DJZ7"/>
<dbReference type="PANTHER" id="PTHR43884">
    <property type="entry name" value="ACYL-COA DEHYDROGENASE"/>
    <property type="match status" value="1"/>
</dbReference>
<dbReference type="OrthoDB" id="8677713at2"/>
<feature type="domain" description="Acyl-CoA dehydrogenase/oxidase C-terminal" evidence="6">
    <location>
        <begin position="177"/>
        <end position="315"/>
    </location>
</feature>
<sequence>MRFALSQEQTDFAASMDHLLSDLDMTAVIRAWTVGEHEPGRKVWHALAELGVTALVIPERFGGLAATAVDLVVAFERLGYHTVPGPWVETVAVLPALFEDESLEGVAAGEKLVSIANPPHVPYALDADIADLCVYVAGTDLRAGTPTSALSSVDGARRLFAVEPGERLGVADDPGRAFDLGALATAAQLLGAGQRLLDTSVAYAKQRRQYGRAIGQYQSIKHLLADVATKLELARPLLYAAAVATGSPVRTRDVSAAKVAAGEAASLAARTGLQVHGAIGYTAEHSLGLSLTKVRALVGAWGTPAFHRRRILEALV</sequence>
<name>A0A558DJZ7_9PSEU</name>
<dbReference type="Gene3D" id="1.10.540.10">
    <property type="entry name" value="Acyl-CoA dehydrogenase/oxidase, N-terminal domain"/>
    <property type="match status" value="1"/>
</dbReference>
<reference evidence="8 9" key="2">
    <citation type="submission" date="2019-08" db="EMBL/GenBank/DDBJ databases">
        <title>Amycolatopsis acidicola sp. nov., isolated from peat swamp forest soil.</title>
        <authorList>
            <person name="Srisuk N."/>
        </authorList>
    </citation>
    <scope>NUCLEOTIDE SEQUENCE [LARGE SCALE GENOMIC DNA]</scope>
    <source>
        <strain evidence="8 9">TBRC 6029</strain>
    </source>
</reference>
<keyword evidence="4" id="KW-0274">FAD</keyword>
<dbReference type="SUPFAM" id="SSF56645">
    <property type="entry name" value="Acyl-CoA dehydrogenase NM domain-like"/>
    <property type="match status" value="1"/>
</dbReference>
<proteinExistence type="inferred from homology"/>